<feature type="transmembrane region" description="Helical" evidence="5">
    <location>
        <begin position="135"/>
        <end position="152"/>
    </location>
</feature>
<dbReference type="GO" id="GO:0016020">
    <property type="term" value="C:membrane"/>
    <property type="evidence" value="ECO:0007669"/>
    <property type="project" value="UniProtKB-SubCell"/>
</dbReference>
<accession>A0A0D1ECF5</accession>
<evidence type="ECO:0000256" key="3">
    <source>
        <dbReference type="ARBA" id="ARBA00022989"/>
    </source>
</evidence>
<dbReference type="InterPro" id="IPR023352">
    <property type="entry name" value="MAPEG-like_dom_sf"/>
</dbReference>
<name>A0A0D1ECF5_MYCMD</name>
<dbReference type="Gene3D" id="1.20.120.550">
    <property type="entry name" value="Membrane associated eicosanoid/glutathione metabolism-like domain"/>
    <property type="match status" value="1"/>
</dbReference>
<dbReference type="OMA" id="MEGAHAN"/>
<gene>
    <name evidence="6" type="ORF">UMAG_00406</name>
</gene>
<dbReference type="EMBL" id="CM003140">
    <property type="protein sequence ID" value="KIS71980.1"/>
    <property type="molecule type" value="Genomic_DNA"/>
</dbReference>
<keyword evidence="2 5" id="KW-0812">Transmembrane</keyword>
<dbReference type="GeneID" id="23561718"/>
<proteinExistence type="predicted"/>
<dbReference type="PANTHER" id="PTHR35371:SF1">
    <property type="entry name" value="BLR7753 PROTEIN"/>
    <property type="match status" value="1"/>
</dbReference>
<keyword evidence="4 5" id="KW-0472">Membrane</keyword>
<dbReference type="KEGG" id="uma:UMAG_00406"/>
<keyword evidence="7" id="KW-1185">Reference proteome</keyword>
<dbReference type="Pfam" id="PF01124">
    <property type="entry name" value="MAPEG"/>
    <property type="match status" value="1"/>
</dbReference>
<dbReference type="PANTHER" id="PTHR35371">
    <property type="entry name" value="INNER MEMBRANE PROTEIN"/>
    <property type="match status" value="1"/>
</dbReference>
<evidence type="ECO:0008006" key="8">
    <source>
        <dbReference type="Google" id="ProtNLM"/>
    </source>
</evidence>
<reference evidence="6 7" key="1">
    <citation type="journal article" date="2006" name="Nature">
        <title>Insights from the genome of the biotrophic fungal plant pathogen Ustilago maydis.</title>
        <authorList>
            <person name="Kamper J."/>
            <person name="Kahmann R."/>
            <person name="Bolker M."/>
            <person name="Ma L.J."/>
            <person name="Brefort T."/>
            <person name="Saville B.J."/>
            <person name="Banuett F."/>
            <person name="Kronstad J.W."/>
            <person name="Gold S.E."/>
            <person name="Muller O."/>
            <person name="Perlin M.H."/>
            <person name="Wosten H.A."/>
            <person name="de Vries R."/>
            <person name="Ruiz-Herrera J."/>
            <person name="Reynaga-Pena C.G."/>
            <person name="Snetselaar K."/>
            <person name="McCann M."/>
            <person name="Perez-Martin J."/>
            <person name="Feldbrugge M."/>
            <person name="Basse C.W."/>
            <person name="Steinberg G."/>
            <person name="Ibeas J.I."/>
            <person name="Holloman W."/>
            <person name="Guzman P."/>
            <person name="Farman M."/>
            <person name="Stajich J.E."/>
            <person name="Sentandreu R."/>
            <person name="Gonzalez-Prieto J.M."/>
            <person name="Kennell J.C."/>
            <person name="Molina L."/>
            <person name="Schirawski J."/>
            <person name="Mendoza-Mendoza A."/>
            <person name="Greilinger D."/>
            <person name="Munch K."/>
            <person name="Rossel N."/>
            <person name="Scherer M."/>
            <person name="Vranes M."/>
            <person name="Ladendorf O."/>
            <person name="Vincon V."/>
            <person name="Fuchs U."/>
            <person name="Sandrock B."/>
            <person name="Meng S."/>
            <person name="Ho E.C."/>
            <person name="Cahill M.J."/>
            <person name="Boyce K.J."/>
            <person name="Klose J."/>
            <person name="Klosterman S.J."/>
            <person name="Deelstra H.J."/>
            <person name="Ortiz-Castellanos L."/>
            <person name="Li W."/>
            <person name="Sanchez-Alonso P."/>
            <person name="Schreier P.H."/>
            <person name="Hauser-Hahn I."/>
            <person name="Vaupel M."/>
            <person name="Koopmann E."/>
            <person name="Friedrich G."/>
            <person name="Voss H."/>
            <person name="Schluter T."/>
            <person name="Margolis J."/>
            <person name="Platt D."/>
            <person name="Swimmer C."/>
            <person name="Gnirke A."/>
            <person name="Chen F."/>
            <person name="Vysotskaia V."/>
            <person name="Mannhaupt G."/>
            <person name="Guldener U."/>
            <person name="Munsterkotter M."/>
            <person name="Haase D."/>
            <person name="Oesterheld M."/>
            <person name="Mewes H.W."/>
            <person name="Mauceli E.W."/>
            <person name="DeCaprio D."/>
            <person name="Wade C.M."/>
            <person name="Butler J."/>
            <person name="Young S."/>
            <person name="Jaffe D.B."/>
            <person name="Calvo S."/>
            <person name="Nusbaum C."/>
            <person name="Galagan J."/>
            <person name="Birren B.W."/>
        </authorList>
    </citation>
    <scope>NUCLEOTIDE SEQUENCE [LARGE SCALE GENOMIC DNA]</scope>
    <source>
        <strain evidence="7">DSM 14603 / FGSC 9021 / UM521</strain>
    </source>
</reference>
<dbReference type="VEuPathDB" id="FungiDB:UMAG_00406"/>
<evidence type="ECO:0000256" key="5">
    <source>
        <dbReference type="SAM" id="Phobius"/>
    </source>
</evidence>
<dbReference type="SUPFAM" id="SSF161084">
    <property type="entry name" value="MAPEG domain-like"/>
    <property type="match status" value="1"/>
</dbReference>
<evidence type="ECO:0000256" key="2">
    <source>
        <dbReference type="ARBA" id="ARBA00022692"/>
    </source>
</evidence>
<dbReference type="InParanoid" id="A0A0D1ECF5"/>
<evidence type="ECO:0000256" key="4">
    <source>
        <dbReference type="ARBA" id="ARBA00023136"/>
    </source>
</evidence>
<dbReference type="RefSeq" id="XP_011386285.1">
    <property type="nucleotide sequence ID" value="XM_011387983.1"/>
</dbReference>
<comment type="subcellular location">
    <subcellularLocation>
        <location evidence="1">Membrane</location>
    </subcellularLocation>
</comment>
<keyword evidence="3 5" id="KW-1133">Transmembrane helix</keyword>
<dbReference type="InterPro" id="IPR001129">
    <property type="entry name" value="Membr-assoc_MAPEG"/>
</dbReference>
<evidence type="ECO:0000313" key="6">
    <source>
        <dbReference type="EMBL" id="KIS71980.1"/>
    </source>
</evidence>
<evidence type="ECO:0000313" key="7">
    <source>
        <dbReference type="Proteomes" id="UP000000561"/>
    </source>
</evidence>
<protein>
    <recommendedName>
        <fullName evidence="8">MAPEG family protein</fullName>
    </recommendedName>
</protein>
<organism evidence="6 7">
    <name type="scientific">Mycosarcoma maydis</name>
    <name type="common">Corn smut fungus</name>
    <name type="synonym">Ustilago maydis</name>
    <dbReference type="NCBI Taxonomy" id="5270"/>
    <lineage>
        <taxon>Eukaryota</taxon>
        <taxon>Fungi</taxon>
        <taxon>Dikarya</taxon>
        <taxon>Basidiomycota</taxon>
        <taxon>Ustilaginomycotina</taxon>
        <taxon>Ustilaginomycetes</taxon>
        <taxon>Ustilaginales</taxon>
        <taxon>Ustilaginaceae</taxon>
        <taxon>Mycosarcoma</taxon>
    </lineage>
</organism>
<feature type="transmembrane region" description="Helical" evidence="5">
    <location>
        <begin position="16"/>
        <end position="39"/>
    </location>
</feature>
<dbReference type="OrthoDB" id="2122304at2759"/>
<dbReference type="eggNOG" id="ENOG502S7P4">
    <property type="taxonomic scope" value="Eukaryota"/>
</dbReference>
<evidence type="ECO:0000256" key="1">
    <source>
        <dbReference type="ARBA" id="ARBA00004370"/>
    </source>
</evidence>
<dbReference type="Proteomes" id="UP000000561">
    <property type="component" value="Chromosome 1"/>
</dbReference>
<dbReference type="AlphaFoldDB" id="A0A0D1ECF5"/>
<sequence length="155" mass="16771">MTVFAGSSVVSSTSNYSYYTIPAAWFLAVVPHFVAIGLAKNKFKNVSPRQMMADLLAKKDKTALDKKIIRAESAQLNGFETLGLFAAAVVAANTAKVPSHQLNQLTSGYLASRALFNLLYIYVTDEALATLRTGSYLASIGIIFTLFIKAGLRIN</sequence>